<accession>A0A6G8QAB9</accession>
<reference evidence="1 2" key="1">
    <citation type="submission" date="2019-10" db="EMBL/GenBank/DDBJ databases">
        <title>Rubrobacter sp nov SCSIO 52090 isolated from a deep-sea sediment in the South China Sea.</title>
        <authorList>
            <person name="Chen R.W."/>
        </authorList>
    </citation>
    <scope>NUCLEOTIDE SEQUENCE [LARGE SCALE GENOMIC DNA]</scope>
    <source>
        <strain evidence="1 2">SCSIO 52909</strain>
    </source>
</reference>
<dbReference type="EMBL" id="CP045119">
    <property type="protein sequence ID" value="QIN83430.1"/>
    <property type="molecule type" value="Genomic_DNA"/>
</dbReference>
<sequence>MSSTNNGKFSELFGVIEDYAQREYHYQDKALQVIAGSYVFMFESEDMPDARPVLDNILEQYDYVFTTIERGNLDPLIVDAIVKVALYREEHMEWGINRLGRILEALFRRSRTDETYEDYVTDTNLVIRGLERMVTGSVLEEFVEASNGG</sequence>
<name>A0A6G8QAB9_9ACTN</name>
<dbReference type="AlphaFoldDB" id="A0A6G8QAB9"/>
<evidence type="ECO:0000313" key="2">
    <source>
        <dbReference type="Proteomes" id="UP000501452"/>
    </source>
</evidence>
<proteinExistence type="predicted"/>
<dbReference type="Proteomes" id="UP000501452">
    <property type="component" value="Chromosome"/>
</dbReference>
<dbReference type="RefSeq" id="WP_166176711.1">
    <property type="nucleotide sequence ID" value="NZ_CP045119.1"/>
</dbReference>
<gene>
    <name evidence="1" type="ORF">GBA63_12885</name>
</gene>
<dbReference type="KEGG" id="rub:GBA63_12885"/>
<protein>
    <submittedName>
        <fullName evidence="1">Uncharacterized protein</fullName>
    </submittedName>
</protein>
<evidence type="ECO:0000313" key="1">
    <source>
        <dbReference type="EMBL" id="QIN83430.1"/>
    </source>
</evidence>
<keyword evidence="2" id="KW-1185">Reference proteome</keyword>
<organism evidence="1 2">
    <name type="scientific">Rubrobacter tropicus</name>
    <dbReference type="NCBI Taxonomy" id="2653851"/>
    <lineage>
        <taxon>Bacteria</taxon>
        <taxon>Bacillati</taxon>
        <taxon>Actinomycetota</taxon>
        <taxon>Rubrobacteria</taxon>
        <taxon>Rubrobacterales</taxon>
        <taxon>Rubrobacteraceae</taxon>
        <taxon>Rubrobacter</taxon>
    </lineage>
</organism>